<evidence type="ECO:0000259" key="2">
    <source>
        <dbReference type="Pfam" id="PF25979"/>
    </source>
</evidence>
<feature type="region of interest" description="Disordered" evidence="1">
    <location>
        <begin position="158"/>
        <end position="194"/>
    </location>
</feature>
<feature type="domain" description="DUF7998" evidence="2">
    <location>
        <begin position="14"/>
        <end position="165"/>
    </location>
</feature>
<accession>A0ABD6D1P9</accession>
<name>A0ABD6D1P9_9EURY</name>
<proteinExistence type="predicted"/>
<protein>
    <recommendedName>
        <fullName evidence="2">DUF7998 domain-containing protein</fullName>
    </recommendedName>
</protein>
<dbReference type="Proteomes" id="UP001597075">
    <property type="component" value="Unassembled WGS sequence"/>
</dbReference>
<dbReference type="EMBL" id="JBHUDL010000010">
    <property type="protein sequence ID" value="MFD1634259.1"/>
    <property type="molecule type" value="Genomic_DNA"/>
</dbReference>
<dbReference type="Pfam" id="PF25979">
    <property type="entry name" value="DUF7998"/>
    <property type="match status" value="1"/>
</dbReference>
<keyword evidence="4" id="KW-1185">Reference proteome</keyword>
<reference evidence="3 4" key="1">
    <citation type="journal article" date="2019" name="Int. J. Syst. Evol. Microbiol.">
        <title>The Global Catalogue of Microorganisms (GCM) 10K type strain sequencing project: providing services to taxonomists for standard genome sequencing and annotation.</title>
        <authorList>
            <consortium name="The Broad Institute Genomics Platform"/>
            <consortium name="The Broad Institute Genome Sequencing Center for Infectious Disease"/>
            <person name="Wu L."/>
            <person name="Ma J."/>
        </authorList>
    </citation>
    <scope>NUCLEOTIDE SEQUENCE [LARGE SCALE GENOMIC DNA]</scope>
    <source>
        <strain evidence="3 4">CGMCC 1.10594</strain>
    </source>
</reference>
<evidence type="ECO:0000313" key="3">
    <source>
        <dbReference type="EMBL" id="MFD1634259.1"/>
    </source>
</evidence>
<dbReference type="InterPro" id="IPR058311">
    <property type="entry name" value="DUF7998"/>
</dbReference>
<gene>
    <name evidence="3" type="ORF">ACFSBJ_11025</name>
</gene>
<evidence type="ECO:0000256" key="1">
    <source>
        <dbReference type="SAM" id="MobiDB-lite"/>
    </source>
</evidence>
<evidence type="ECO:0000313" key="4">
    <source>
        <dbReference type="Proteomes" id="UP001597075"/>
    </source>
</evidence>
<sequence length="194" mass="21311">MPLVPRPWSSDSDDFDDYDTFRPEALSAPGSFLDGHEVLTGRRHAAFHRLTRDRFEARTVYDVTFGYNLARLNLDTRHPDAGYRYAVETDDSSVLRAEFTPTTEFCPQSDTLVTASFRAWNADDAGPSHEFDLVRVRVAPMHESSARINDRLADMETAYLDSGSVPGDGSESGPGTASDADDTPADGDGPSTPF</sequence>
<dbReference type="AlphaFoldDB" id="A0ABD6D1P9"/>
<organism evidence="3 4">
    <name type="scientific">Haloplanus ruber</name>
    <dbReference type="NCBI Taxonomy" id="869892"/>
    <lineage>
        <taxon>Archaea</taxon>
        <taxon>Methanobacteriati</taxon>
        <taxon>Methanobacteriota</taxon>
        <taxon>Stenosarchaea group</taxon>
        <taxon>Halobacteria</taxon>
        <taxon>Halobacteriales</taxon>
        <taxon>Haloferacaceae</taxon>
        <taxon>Haloplanus</taxon>
    </lineage>
</organism>
<comment type="caution">
    <text evidence="3">The sequence shown here is derived from an EMBL/GenBank/DDBJ whole genome shotgun (WGS) entry which is preliminary data.</text>
</comment>
<dbReference type="RefSeq" id="WP_256404512.1">
    <property type="nucleotide sequence ID" value="NZ_CP187151.1"/>
</dbReference>